<dbReference type="PANTHER" id="PTHR11799">
    <property type="entry name" value="PARAOXONASE"/>
    <property type="match status" value="1"/>
</dbReference>
<dbReference type="Pfam" id="PF08450">
    <property type="entry name" value="SGL"/>
    <property type="match status" value="1"/>
</dbReference>
<dbReference type="InterPro" id="IPR013658">
    <property type="entry name" value="SGL"/>
</dbReference>
<dbReference type="Proteomes" id="UP000813068">
    <property type="component" value="Unassembled WGS sequence"/>
</dbReference>
<dbReference type="EMBL" id="JAHRGL010000012">
    <property type="protein sequence ID" value="MBV2132192.1"/>
    <property type="molecule type" value="Genomic_DNA"/>
</dbReference>
<comment type="caution">
    <text evidence="3">The sequence shown here is derived from an EMBL/GenBank/DDBJ whole genome shotgun (WGS) entry which is preliminary data.</text>
</comment>
<evidence type="ECO:0000313" key="4">
    <source>
        <dbReference type="Proteomes" id="UP000813068"/>
    </source>
</evidence>
<feature type="chain" id="PRO_5046032662" evidence="1">
    <location>
        <begin position="22"/>
        <end position="365"/>
    </location>
</feature>
<evidence type="ECO:0000256" key="1">
    <source>
        <dbReference type="SAM" id="SignalP"/>
    </source>
</evidence>
<name>A0ABS6MTQ7_9GAMM</name>
<protein>
    <submittedName>
        <fullName evidence="3">SMP-30/gluconolactonase/LRE family protein</fullName>
    </submittedName>
</protein>
<dbReference type="RefSeq" id="WP_217680096.1">
    <property type="nucleotide sequence ID" value="NZ_JAHRGL010000012.1"/>
</dbReference>
<feature type="signal peptide" evidence="1">
    <location>
        <begin position="1"/>
        <end position="21"/>
    </location>
</feature>
<proteinExistence type="predicted"/>
<dbReference type="PANTHER" id="PTHR11799:SF12">
    <property type="entry name" value="PARAOXONASE-RELATED"/>
    <property type="match status" value="1"/>
</dbReference>
<accession>A0ABS6MTQ7</accession>
<gene>
    <name evidence="3" type="ORF">KRX52_05190</name>
</gene>
<organism evidence="3 4">
    <name type="scientific">Geopseudomonas aromaticivorans</name>
    <dbReference type="NCBI Taxonomy" id="2849492"/>
    <lineage>
        <taxon>Bacteria</taxon>
        <taxon>Pseudomonadati</taxon>
        <taxon>Pseudomonadota</taxon>
        <taxon>Gammaproteobacteria</taxon>
        <taxon>Pseudomonadales</taxon>
        <taxon>Pseudomonadaceae</taxon>
        <taxon>Geopseudomonas</taxon>
    </lineage>
</organism>
<keyword evidence="4" id="KW-1185">Reference proteome</keyword>
<sequence>MHKIHCVAALAGSLAAGLVFAASAFAEALSSEAPACVAGDGYQPVCGIAPPEDLELSPDGRYLFMSITPGLAGQQVSRLRIMDLQSQQVSDLDVAIEPAAGWGDGQCAAPTQAPGAHGIHFSRRADGRHQLLVVNHSGREAVEFLELKATNKGWAATWRGCVEQKGAGRFNDVAATPEGGFVATAMFESQSMAPPLPLEQLLDGRDTGYLMSWAPGRPLAKIEGSEAPFPNGVQVSADGRHAWFAAWTAGEIRQFDLQEKRTLAHIPVGYMVDNLSWGAGGRLLGAGIDDAGAFQRCFASHVEHCSVGFKVSAVDTQSGAHRVLFAVDEGVLAGASVAVEAGGALYVGSYTGDRLLRMQFSPANE</sequence>
<evidence type="ECO:0000259" key="2">
    <source>
        <dbReference type="Pfam" id="PF08450"/>
    </source>
</evidence>
<feature type="domain" description="SMP-30/Gluconolactonase/LRE-like region" evidence="2">
    <location>
        <begin position="111"/>
        <end position="272"/>
    </location>
</feature>
<reference evidence="3 4" key="1">
    <citation type="submission" date="2021-06" db="EMBL/GenBank/DDBJ databases">
        <title>Differences between aerobic and microaerobic xylene degrading microbial communities.</title>
        <authorList>
            <person name="Banerjee S."/>
            <person name="Tancsics A."/>
        </authorList>
    </citation>
    <scope>NUCLEOTIDE SEQUENCE [LARGE SCALE GENOMIC DNA]</scope>
    <source>
        <strain evidence="3 4">MAP12</strain>
    </source>
</reference>
<evidence type="ECO:0000313" key="3">
    <source>
        <dbReference type="EMBL" id="MBV2132192.1"/>
    </source>
</evidence>
<dbReference type="InterPro" id="IPR051288">
    <property type="entry name" value="Serum_paraoxonase/arylesterase"/>
</dbReference>
<keyword evidence="1" id="KW-0732">Signal</keyword>